<evidence type="ECO:0000313" key="9">
    <source>
        <dbReference type="Proteomes" id="UP000657075"/>
    </source>
</evidence>
<keyword evidence="10" id="KW-1185">Reference proteome</keyword>
<dbReference type="Pfam" id="PF00232">
    <property type="entry name" value="Glyco_hydro_1"/>
    <property type="match status" value="1"/>
</dbReference>
<dbReference type="EMBL" id="BMNM01000001">
    <property type="protein sequence ID" value="GGI71157.1"/>
    <property type="molecule type" value="Genomic_DNA"/>
</dbReference>
<evidence type="ECO:0000256" key="6">
    <source>
        <dbReference type="RuleBase" id="RU004468"/>
    </source>
</evidence>
<comment type="similarity">
    <text evidence="1 5">Belongs to the glycosyl hydrolase 1 family.</text>
</comment>
<dbReference type="InterPro" id="IPR001360">
    <property type="entry name" value="Glyco_hydro_1"/>
</dbReference>
<protein>
    <submittedName>
        <fullName evidence="8">Beta-galactosidase</fullName>
    </submittedName>
</protein>
<dbReference type="PROSITE" id="PS00572">
    <property type="entry name" value="GLYCOSYL_HYDROL_F1_1"/>
    <property type="match status" value="1"/>
</dbReference>
<proteinExistence type="inferred from homology"/>
<dbReference type="SUPFAM" id="SSF51445">
    <property type="entry name" value="(Trans)glycosidases"/>
    <property type="match status" value="1"/>
</dbReference>
<evidence type="ECO:0000313" key="10">
    <source>
        <dbReference type="Proteomes" id="UP001060771"/>
    </source>
</evidence>
<dbReference type="GO" id="GO:0008422">
    <property type="term" value="F:beta-glucosidase activity"/>
    <property type="evidence" value="ECO:0007669"/>
    <property type="project" value="TreeGrafter"/>
</dbReference>
<name>A0A830EFA5_9CREN</name>
<reference evidence="10" key="3">
    <citation type="submission" date="2022-09" db="EMBL/GenBank/DDBJ databases">
        <title>Complete genome sequence of Vulcanisaeta souniana.</title>
        <authorList>
            <person name="Kato S."/>
            <person name="Itoh T."/>
            <person name="Ohkuma M."/>
        </authorList>
    </citation>
    <scope>NUCLEOTIDE SEQUENCE [LARGE SCALE GENOMIC DNA]</scope>
    <source>
        <strain evidence="10">JCM 11219</strain>
    </source>
</reference>
<dbReference type="Proteomes" id="UP000657075">
    <property type="component" value="Unassembled WGS sequence"/>
</dbReference>
<evidence type="ECO:0000313" key="8">
    <source>
        <dbReference type="EMBL" id="GGI71157.1"/>
    </source>
</evidence>
<feature type="active site" description="Nucleophile" evidence="4">
    <location>
        <position position="387"/>
    </location>
</feature>
<organism evidence="8 9">
    <name type="scientific">Vulcanisaeta souniana JCM 11219</name>
    <dbReference type="NCBI Taxonomy" id="1293586"/>
    <lineage>
        <taxon>Archaea</taxon>
        <taxon>Thermoproteota</taxon>
        <taxon>Thermoprotei</taxon>
        <taxon>Thermoproteales</taxon>
        <taxon>Thermoproteaceae</taxon>
        <taxon>Vulcanisaeta</taxon>
    </lineage>
</organism>
<dbReference type="PANTHER" id="PTHR10353">
    <property type="entry name" value="GLYCOSYL HYDROLASE"/>
    <property type="match status" value="1"/>
</dbReference>
<reference evidence="8" key="2">
    <citation type="submission" date="2020-09" db="EMBL/GenBank/DDBJ databases">
        <authorList>
            <person name="Sun Q."/>
            <person name="Ohkuma M."/>
        </authorList>
    </citation>
    <scope>NUCLEOTIDE SEQUENCE</scope>
    <source>
        <strain evidence="8">JCM 11219</strain>
    </source>
</reference>
<dbReference type="GO" id="GO:0005975">
    <property type="term" value="P:carbohydrate metabolic process"/>
    <property type="evidence" value="ECO:0007669"/>
    <property type="project" value="InterPro"/>
</dbReference>
<dbReference type="PRINTS" id="PR00131">
    <property type="entry name" value="GLHYDRLASE1"/>
</dbReference>
<evidence type="ECO:0000256" key="3">
    <source>
        <dbReference type="ARBA" id="ARBA00023295"/>
    </source>
</evidence>
<dbReference type="InterPro" id="IPR017853">
    <property type="entry name" value="GH"/>
</dbReference>
<dbReference type="PANTHER" id="PTHR10353:SF209">
    <property type="entry name" value="GALACTOLIPID GALACTOSYLTRANSFERASE SFR2, CHLOROPLASTIC"/>
    <property type="match status" value="1"/>
</dbReference>
<evidence type="ECO:0000256" key="1">
    <source>
        <dbReference type="ARBA" id="ARBA00010838"/>
    </source>
</evidence>
<dbReference type="InterPro" id="IPR033132">
    <property type="entry name" value="GH_1_N_CS"/>
</dbReference>
<dbReference type="InterPro" id="IPR018120">
    <property type="entry name" value="Glyco_hydro_1_AS"/>
</dbReference>
<dbReference type="Proteomes" id="UP001060771">
    <property type="component" value="Chromosome"/>
</dbReference>
<dbReference type="InterPro" id="IPR053427">
    <property type="entry name" value="Beta-galactosidase"/>
</dbReference>
<evidence type="ECO:0000256" key="5">
    <source>
        <dbReference type="RuleBase" id="RU003690"/>
    </source>
</evidence>
<evidence type="ECO:0000256" key="4">
    <source>
        <dbReference type="PROSITE-ProRule" id="PRU10055"/>
    </source>
</evidence>
<dbReference type="PROSITE" id="PS00653">
    <property type="entry name" value="GLYCOSYL_HYDROL_F1_2"/>
    <property type="match status" value="1"/>
</dbReference>
<reference evidence="7" key="4">
    <citation type="journal article" date="2023" name="Microbiol. Resour. Announc.">
        <title>Complete Genome Sequence of Vulcanisaeta souniana Strain IC-059, a Hyperthermophilic Archaeon Isolated from Hot Spring Water in Japan.</title>
        <authorList>
            <person name="Kato S."/>
            <person name="Itoh T."/>
            <person name="Wu L."/>
            <person name="Ma J."/>
            <person name="Ohkuma M."/>
        </authorList>
    </citation>
    <scope>NUCLEOTIDE SEQUENCE</scope>
    <source>
        <strain evidence="7">JCM 11219</strain>
    </source>
</reference>
<evidence type="ECO:0000313" key="7">
    <source>
        <dbReference type="EMBL" id="BDR91696.1"/>
    </source>
</evidence>
<sequence length="489" mass="56872">MILSFPRSFRFGWSQAGFQSEMGIPGDEDPNSDWWVWVHDSENIMSGLVSGDLPENGPGYWGLYRVFHENAIKMGLDIARVNVEWSRVFPNPMPEPPSSNVEVVNDKVLKIDVDERDLRRLDETSNKAAIEHYKAIFNDLKNRNIFFILNLYHWPLPLWIHDPIRVRRGDLSGPTGWLDIKTVINFARFAAYVAWKFDDIVDVYSTMNEPNVVAWNGYINVKWGFPPGYLNPILAMKALANLIQAHARAYDAIKTISKKPIGIIYANNAFTPLTDNDEKAVELVERDARWSFFDAIIHGNLYGEVREDLRNRLDWIGVNYYSRVVVKLINDNSYIIVPGYGHTCEKNSVSPDNRPCSDFGWEFYPEGLYDVLMKYWRRYHLPMYVTENGIADSADYLRPYYLVSHIYQVYRALSDGVDVRGYLHWSLTDNYEWASGFSMRFGLLYVDYVTKKQYWRPSAYIYREIAINKAIPDELMHLNAIPPVKPLRR</sequence>
<dbReference type="EMBL" id="AP026830">
    <property type="protein sequence ID" value="BDR91696.1"/>
    <property type="molecule type" value="Genomic_DNA"/>
</dbReference>
<evidence type="ECO:0000256" key="2">
    <source>
        <dbReference type="ARBA" id="ARBA00022801"/>
    </source>
</evidence>
<keyword evidence="3 6" id="KW-0326">Glycosidase</keyword>
<dbReference type="NCBIfam" id="NF041004">
    <property type="entry name" value="Beta_gal_BgaS"/>
    <property type="match status" value="1"/>
</dbReference>
<accession>A0A830EFA5</accession>
<dbReference type="AlphaFoldDB" id="A0A830EFA5"/>
<gene>
    <name evidence="8" type="ORF">GCM10007112_05090</name>
    <name evidence="7" type="ORF">Vsou_07890</name>
</gene>
<reference evidence="8" key="1">
    <citation type="journal article" date="2014" name="Int. J. Syst. Evol. Microbiol.">
        <title>Complete genome sequence of Corynebacterium casei LMG S-19264T (=DSM 44701T), isolated from a smear-ripened cheese.</title>
        <authorList>
            <consortium name="US DOE Joint Genome Institute (JGI-PGF)"/>
            <person name="Walter F."/>
            <person name="Albersmeier A."/>
            <person name="Kalinowski J."/>
            <person name="Ruckert C."/>
        </authorList>
    </citation>
    <scope>NUCLEOTIDE SEQUENCE</scope>
    <source>
        <strain evidence="8">JCM 11219</strain>
    </source>
</reference>
<keyword evidence="2 6" id="KW-0378">Hydrolase</keyword>
<dbReference type="Gene3D" id="3.20.20.80">
    <property type="entry name" value="Glycosidases"/>
    <property type="match status" value="1"/>
</dbReference>